<dbReference type="EMBL" id="VWZB01001214">
    <property type="protein sequence ID" value="NXF38549.1"/>
    <property type="molecule type" value="Genomic_DNA"/>
</dbReference>
<accession>A0A7K8T871</accession>
<dbReference type="InterPro" id="IPR036961">
    <property type="entry name" value="Kinesin_motor_dom_sf"/>
</dbReference>
<feature type="coiled-coil region" evidence="6">
    <location>
        <begin position="964"/>
        <end position="991"/>
    </location>
</feature>
<dbReference type="GO" id="GO:0007052">
    <property type="term" value="P:mitotic spindle organization"/>
    <property type="evidence" value="ECO:0007669"/>
    <property type="project" value="TreeGrafter"/>
</dbReference>
<keyword evidence="2" id="KW-0547">Nucleotide-binding</keyword>
<dbReference type="PROSITE" id="PS50067">
    <property type="entry name" value="KINESIN_MOTOR_2"/>
    <property type="match status" value="1"/>
</dbReference>
<dbReference type="GO" id="GO:0003777">
    <property type="term" value="F:microtubule motor activity"/>
    <property type="evidence" value="ECO:0007669"/>
    <property type="project" value="InterPro"/>
</dbReference>
<dbReference type="GO" id="GO:0005524">
    <property type="term" value="F:ATP binding"/>
    <property type="evidence" value="ECO:0007669"/>
    <property type="project" value="UniProtKB-KW"/>
</dbReference>
<evidence type="ECO:0000256" key="1">
    <source>
        <dbReference type="ARBA" id="ARBA00004245"/>
    </source>
</evidence>
<feature type="coiled-coil region" evidence="6">
    <location>
        <begin position="1019"/>
        <end position="1053"/>
    </location>
</feature>
<feature type="compositionally biased region" description="Polar residues" evidence="7">
    <location>
        <begin position="1093"/>
        <end position="1102"/>
    </location>
</feature>
<comment type="caution">
    <text evidence="5">Lacks conserved residue(s) required for the propagation of feature annotation.</text>
</comment>
<proteinExistence type="inferred from homology"/>
<dbReference type="InterPro" id="IPR001752">
    <property type="entry name" value="Kinesin_motor_dom"/>
</dbReference>
<evidence type="ECO:0000256" key="7">
    <source>
        <dbReference type="SAM" id="MobiDB-lite"/>
    </source>
</evidence>
<evidence type="ECO:0000256" key="4">
    <source>
        <dbReference type="ARBA" id="ARBA00023212"/>
    </source>
</evidence>
<gene>
    <name evidence="9" type="primary">Kif27</name>
    <name evidence="9" type="ORF">NYCBRA_R11214</name>
</gene>
<dbReference type="Gene3D" id="3.40.850.10">
    <property type="entry name" value="Kinesin motor domain"/>
    <property type="match status" value="1"/>
</dbReference>
<feature type="coiled-coil region" evidence="6">
    <location>
        <begin position="398"/>
        <end position="460"/>
    </location>
</feature>
<feature type="non-terminal residue" evidence="9">
    <location>
        <position position="1218"/>
    </location>
</feature>
<protein>
    <submittedName>
        <fullName evidence="9">KIF27 protein</fullName>
    </submittedName>
</protein>
<feature type="domain" description="Kinesin motor" evidence="8">
    <location>
        <begin position="1"/>
        <end position="248"/>
    </location>
</feature>
<dbReference type="PANTHER" id="PTHR47969:SF30">
    <property type="entry name" value="KINESIN FAMILY MEMBER 27"/>
    <property type="match status" value="1"/>
</dbReference>
<dbReference type="FunFam" id="3.40.850.10:FF:000236">
    <property type="entry name" value="Kinesin-like protein"/>
    <property type="match status" value="1"/>
</dbReference>
<name>A0A7K8T871_9AVES</name>
<dbReference type="SMART" id="SM00129">
    <property type="entry name" value="KISc"/>
    <property type="match status" value="1"/>
</dbReference>
<dbReference type="PRINTS" id="PR00380">
    <property type="entry name" value="KINESINHEAVY"/>
</dbReference>
<dbReference type="GO" id="GO:0051231">
    <property type="term" value="P:spindle elongation"/>
    <property type="evidence" value="ECO:0007669"/>
    <property type="project" value="TreeGrafter"/>
</dbReference>
<dbReference type="GO" id="GO:0008017">
    <property type="term" value="F:microtubule binding"/>
    <property type="evidence" value="ECO:0007669"/>
    <property type="project" value="InterPro"/>
</dbReference>
<keyword evidence="10" id="KW-1185">Reference proteome</keyword>
<evidence type="ECO:0000259" key="8">
    <source>
        <dbReference type="PROSITE" id="PS50067"/>
    </source>
</evidence>
<dbReference type="GO" id="GO:0005875">
    <property type="term" value="C:microtubule associated complex"/>
    <property type="evidence" value="ECO:0007669"/>
    <property type="project" value="TreeGrafter"/>
</dbReference>
<dbReference type="SUPFAM" id="SSF52540">
    <property type="entry name" value="P-loop containing nucleoside triphosphate hydrolases"/>
    <property type="match status" value="1"/>
</dbReference>
<comment type="subcellular location">
    <subcellularLocation>
        <location evidence="1">Cytoplasm</location>
        <location evidence="1">Cytoskeleton</location>
    </subcellularLocation>
</comment>
<keyword evidence="3" id="KW-0067">ATP-binding</keyword>
<reference evidence="9 10" key="1">
    <citation type="submission" date="2019-09" db="EMBL/GenBank/DDBJ databases">
        <title>Bird 10,000 Genomes (B10K) Project - Family phase.</title>
        <authorList>
            <person name="Zhang G."/>
        </authorList>
    </citation>
    <scope>NUCLEOTIDE SEQUENCE [LARGE SCALE GENOMIC DNA]</scope>
    <source>
        <strain evidence="9">B10K-CU-031-10</strain>
        <tissue evidence="9">Muscle</tissue>
    </source>
</reference>
<keyword evidence="4" id="KW-0206">Cytoskeleton</keyword>
<evidence type="ECO:0000256" key="6">
    <source>
        <dbReference type="SAM" id="Coils"/>
    </source>
</evidence>
<comment type="similarity">
    <text evidence="5">Belongs to the TRAFAC class myosin-kinesin ATPase superfamily. Kinesin family.</text>
</comment>
<dbReference type="GO" id="GO:0007018">
    <property type="term" value="P:microtubule-based movement"/>
    <property type="evidence" value="ECO:0007669"/>
    <property type="project" value="InterPro"/>
</dbReference>
<feature type="region of interest" description="Disordered" evidence="7">
    <location>
        <begin position="1072"/>
        <end position="1114"/>
    </location>
</feature>
<dbReference type="Pfam" id="PF00225">
    <property type="entry name" value="Kinesin"/>
    <property type="match status" value="1"/>
</dbReference>
<feature type="compositionally biased region" description="Polar residues" evidence="7">
    <location>
        <begin position="1072"/>
        <end position="1081"/>
    </location>
</feature>
<dbReference type="PANTHER" id="PTHR47969">
    <property type="entry name" value="CHROMOSOME-ASSOCIATED KINESIN KIF4A-RELATED"/>
    <property type="match status" value="1"/>
</dbReference>
<dbReference type="Pfam" id="PF25764">
    <property type="entry name" value="KIF21A_4th"/>
    <property type="match status" value="1"/>
</dbReference>
<feature type="non-terminal residue" evidence="9">
    <location>
        <position position="1"/>
    </location>
</feature>
<keyword evidence="6" id="KW-0175">Coiled coil</keyword>
<evidence type="ECO:0000313" key="10">
    <source>
        <dbReference type="Proteomes" id="UP000538472"/>
    </source>
</evidence>
<dbReference type="Proteomes" id="UP000538472">
    <property type="component" value="Unassembled WGS sequence"/>
</dbReference>
<evidence type="ECO:0000313" key="9">
    <source>
        <dbReference type="EMBL" id="NXF38549.1"/>
    </source>
</evidence>
<keyword evidence="4" id="KW-0963">Cytoplasm</keyword>
<dbReference type="InterPro" id="IPR027417">
    <property type="entry name" value="P-loop_NTPase"/>
</dbReference>
<dbReference type="AlphaFoldDB" id="A0A7K8T871"/>
<evidence type="ECO:0000256" key="3">
    <source>
        <dbReference type="ARBA" id="ARBA00022840"/>
    </source>
</evidence>
<organism evidence="9 10">
    <name type="scientific">Nyctibius bracteatus</name>
    <name type="common">Rufous potoo</name>
    <dbReference type="NCBI Taxonomy" id="48426"/>
    <lineage>
        <taxon>Eukaryota</taxon>
        <taxon>Metazoa</taxon>
        <taxon>Chordata</taxon>
        <taxon>Craniata</taxon>
        <taxon>Vertebrata</taxon>
        <taxon>Euteleostomi</taxon>
        <taxon>Archelosauria</taxon>
        <taxon>Archosauria</taxon>
        <taxon>Dinosauria</taxon>
        <taxon>Saurischia</taxon>
        <taxon>Theropoda</taxon>
        <taxon>Coelurosauria</taxon>
        <taxon>Aves</taxon>
        <taxon>Neognathae</taxon>
        <taxon>Neoaves</taxon>
        <taxon>Strisores</taxon>
        <taxon>Caprimulgiformes</taxon>
        <taxon>Nyctibiidae</taxon>
        <taxon>Nyctibius</taxon>
    </lineage>
</organism>
<feature type="region of interest" description="Disordered" evidence="7">
    <location>
        <begin position="544"/>
        <end position="566"/>
    </location>
</feature>
<evidence type="ECO:0000256" key="2">
    <source>
        <dbReference type="ARBA" id="ARBA00022741"/>
    </source>
</evidence>
<dbReference type="InterPro" id="IPR027640">
    <property type="entry name" value="Kinesin-like_fam"/>
</dbReference>
<feature type="coiled-coil region" evidence="6">
    <location>
        <begin position="626"/>
        <end position="821"/>
    </location>
</feature>
<feature type="region of interest" description="Disordered" evidence="7">
    <location>
        <begin position="1134"/>
        <end position="1155"/>
    </location>
</feature>
<sequence length="1218" mass="139007">LASVAENEKGIIQRAIQELFQHISENHNIDFHVKVSYIEVYKEELRDLLELETSVKELHIREDEKGNTVIVGAKEFQVECADEVISLLEIGNAARHTGTTQMNEHSSRSHAIFTISICQKQPAESQKSTDAAQDSSWKSVQMITSKFHFVDLSGSERVTKTGNTGERFKESIQINSGLLALGNVISALGDPKRKSVHIPYRDAKITRILKDSLGGNAKTVMITCISPSSSDFDESLNSLKYANRAKNIRNKPVVNYNPDQDRIGEMELEIRVLREALQNQQVSNQSSHDVNQEKTRISSLEEQLTRLQVQCFSYRNFVDEAFPFLVDLNDDVSLNRSQRDRLQSWITMVQEVRKEALTMQETGTGTGTNQASHHITILQLKRELKKCQQALVMDEEVFSQKDHELQILQKQIKTLLQENEEQLESLKEAQETHRLQNEKMVEQQMLIDQLKEKLENFTDVKTSDFSSACGAGPAVVASARRPYSVPLTKSLLHYLHPASGTETRKVYTSPPAFSLARVMAEFRARSQMILSDIEDQDKVLHCHLSDQSDEEKDNTGSKKKTSLKHSINRTWTRKQASLCSIPDLSDMKCQVDKSSLSNRSALQTDTTTGEEIDSLQKSLVFNMQKLKNSELRFTEAEKKMRELALAIKMKEELIKELLRTAKDAQAVSRQYSLKITKLEQESEQAKMELAETQKRLQELESKELRDIPEKVKLQKEFRKKMDAAKLKVQALQKKQQDTKNLASLSNQSERQATELEQNVAQMKHQQAQLQKRLCEESEKKKQLEAEIQQDQQQIKELQLKMEQQQKILKLKDKEIAEFKKKKNNSVGTSQKLQVADLFQICVGPEKKNSFFISSHLEKCLEEEYSIIVLSSFAVAKIGSVEEHVLFQLEEGIEALEAAIDYKNESIQNRQHLLRSSSQVLSQSENNVIGKLVSLSAAELRAILFKYFNKIVGLRESERKLQLQIEEREMKIRDQENIIRELESALEHVKLQCDRQLTLQHKEREKKLQLILHHFKEHDNEGIAETLKGYEVKVQQLEKDLFFYKKTSRELKKKLKGLFGESSHQLLASTKYNSAGDVTSSQDEAEVAPEEFKSTLNPETNSRPGKIKETDRTSILRAQQNSYKLGEDVSEFECSKESLSSTSDDKTGTDEALPLKSHPQLPSVIQRRDTVTQFQGITPVKLSRRELRHIPSSELSLRRSGLGVGVSFIAPDSTEMDKK</sequence>
<feature type="compositionally biased region" description="Basic residues" evidence="7">
    <location>
        <begin position="557"/>
        <end position="566"/>
    </location>
</feature>
<comment type="caution">
    <text evidence="9">The sequence shown here is derived from an EMBL/GenBank/DDBJ whole genome shotgun (WGS) entry which is preliminary data.</text>
</comment>
<evidence type="ECO:0000256" key="5">
    <source>
        <dbReference type="PROSITE-ProRule" id="PRU00283"/>
    </source>
</evidence>